<keyword evidence="4" id="KW-1185">Reference proteome</keyword>
<name>A0A9N8Z042_9GLOM</name>
<sequence length="330" mass="39209">MSSPEQLIACKEQKVCKEREAQEEQEDRQEQDFRNRIEVTEVESDHDNSALQVPDKSKRQSPEIPSVSACVECDTTNNIASDETKVPHLQFTVPEPFKFHETRTHCKQSLEQKSPYVPLAARLRELVEKTPERFKSHVVSKQSHHFHQIPLTRPKPFTLQTAIRGEHYKDLFQQRIEQLRLREKENQFRATPLPNLDPDIPRKPELRPPTEPVDFYFLTEERIKHHKLMEQERKQREEDYDNLRLKKLKDDERRKERELRRLRKDRVLRARPIMKYRPIIIMPSKKKLTKAKSPMIGDKRKRHMQYLQESASNSLNGSRSVSAMSLHSEQ</sequence>
<comment type="caution">
    <text evidence="3">The sequence shown here is derived from an EMBL/GenBank/DDBJ whole genome shotgun (WGS) entry which is preliminary data.</text>
</comment>
<feature type="region of interest" description="Disordered" evidence="2">
    <location>
        <begin position="16"/>
        <end position="65"/>
    </location>
</feature>
<dbReference type="GO" id="GO:0005856">
    <property type="term" value="C:cytoskeleton"/>
    <property type="evidence" value="ECO:0007669"/>
    <property type="project" value="UniProtKB-SubCell"/>
</dbReference>
<protein>
    <submittedName>
        <fullName evidence="3">6206_t:CDS:1</fullName>
    </submittedName>
</protein>
<evidence type="ECO:0000313" key="4">
    <source>
        <dbReference type="Proteomes" id="UP000789572"/>
    </source>
</evidence>
<proteinExistence type="predicted"/>
<reference evidence="3" key="1">
    <citation type="submission" date="2021-06" db="EMBL/GenBank/DDBJ databases">
        <authorList>
            <person name="Kallberg Y."/>
            <person name="Tangrot J."/>
            <person name="Rosling A."/>
        </authorList>
    </citation>
    <scope>NUCLEOTIDE SEQUENCE</scope>
    <source>
        <strain evidence="3">IA702</strain>
    </source>
</reference>
<organism evidence="3 4">
    <name type="scientific">Paraglomus occultum</name>
    <dbReference type="NCBI Taxonomy" id="144539"/>
    <lineage>
        <taxon>Eukaryota</taxon>
        <taxon>Fungi</taxon>
        <taxon>Fungi incertae sedis</taxon>
        <taxon>Mucoromycota</taxon>
        <taxon>Glomeromycotina</taxon>
        <taxon>Glomeromycetes</taxon>
        <taxon>Paraglomerales</taxon>
        <taxon>Paraglomeraceae</taxon>
        <taxon>Paraglomus</taxon>
    </lineage>
</organism>
<accession>A0A9N8Z042</accession>
<feature type="compositionally biased region" description="Basic and acidic residues" evidence="2">
    <location>
        <begin position="16"/>
        <end position="48"/>
    </location>
</feature>
<evidence type="ECO:0000256" key="1">
    <source>
        <dbReference type="SAM" id="Coils"/>
    </source>
</evidence>
<feature type="coiled-coil region" evidence="1">
    <location>
        <begin position="226"/>
        <end position="265"/>
    </location>
</feature>
<dbReference type="OrthoDB" id="1684416at2759"/>
<evidence type="ECO:0000256" key="2">
    <source>
        <dbReference type="SAM" id="MobiDB-lite"/>
    </source>
</evidence>
<dbReference type="EMBL" id="CAJVPJ010000025">
    <property type="protein sequence ID" value="CAG8459295.1"/>
    <property type="molecule type" value="Genomic_DNA"/>
</dbReference>
<gene>
    <name evidence="3" type="ORF">POCULU_LOCUS473</name>
</gene>
<dbReference type="Proteomes" id="UP000789572">
    <property type="component" value="Unassembled WGS sequence"/>
</dbReference>
<keyword evidence="1" id="KW-0175">Coiled coil</keyword>
<feature type="compositionally biased region" description="Polar residues" evidence="2">
    <location>
        <begin position="307"/>
        <end position="330"/>
    </location>
</feature>
<dbReference type="AlphaFoldDB" id="A0A9N8Z042"/>
<feature type="region of interest" description="Disordered" evidence="2">
    <location>
        <begin position="286"/>
        <end position="330"/>
    </location>
</feature>
<evidence type="ECO:0000313" key="3">
    <source>
        <dbReference type="EMBL" id="CAG8459295.1"/>
    </source>
</evidence>